<dbReference type="InterPro" id="IPR050171">
    <property type="entry name" value="MFS_Transporters"/>
</dbReference>
<feature type="transmembrane region" description="Helical" evidence="7">
    <location>
        <begin position="376"/>
        <end position="394"/>
    </location>
</feature>
<keyword evidence="5 7" id="KW-1133">Transmembrane helix</keyword>
<feature type="transmembrane region" description="Helical" evidence="7">
    <location>
        <begin position="253"/>
        <end position="273"/>
    </location>
</feature>
<evidence type="ECO:0000313" key="9">
    <source>
        <dbReference type="EMBL" id="WUV43783.1"/>
    </source>
</evidence>
<feature type="transmembrane region" description="Helical" evidence="7">
    <location>
        <begin position="17"/>
        <end position="42"/>
    </location>
</feature>
<dbReference type="EMBL" id="CP109441">
    <property type="protein sequence ID" value="WUV43783.1"/>
    <property type="molecule type" value="Genomic_DNA"/>
</dbReference>
<feature type="transmembrane region" description="Helical" evidence="7">
    <location>
        <begin position="83"/>
        <end position="101"/>
    </location>
</feature>
<evidence type="ECO:0000256" key="1">
    <source>
        <dbReference type="ARBA" id="ARBA00004651"/>
    </source>
</evidence>
<keyword evidence="3" id="KW-1003">Cell membrane</keyword>
<keyword evidence="4 7" id="KW-0812">Transmembrane</keyword>
<feature type="domain" description="Major facilitator superfamily (MFS) profile" evidence="8">
    <location>
        <begin position="1"/>
        <end position="400"/>
    </location>
</feature>
<feature type="transmembrane region" description="Helical" evidence="7">
    <location>
        <begin position="305"/>
        <end position="330"/>
    </location>
</feature>
<dbReference type="PROSITE" id="PS50850">
    <property type="entry name" value="MFS"/>
    <property type="match status" value="1"/>
</dbReference>
<evidence type="ECO:0000313" key="10">
    <source>
        <dbReference type="Proteomes" id="UP001432062"/>
    </source>
</evidence>
<dbReference type="PANTHER" id="PTHR23517">
    <property type="entry name" value="RESISTANCE PROTEIN MDTM, PUTATIVE-RELATED-RELATED"/>
    <property type="match status" value="1"/>
</dbReference>
<keyword evidence="6 7" id="KW-0472">Membrane</keyword>
<feature type="transmembrane region" description="Helical" evidence="7">
    <location>
        <begin position="140"/>
        <end position="160"/>
    </location>
</feature>
<dbReference type="PANTHER" id="PTHR23517:SF13">
    <property type="entry name" value="MAJOR FACILITATOR SUPERFAMILY MFS_1"/>
    <property type="match status" value="1"/>
</dbReference>
<evidence type="ECO:0000256" key="5">
    <source>
        <dbReference type="ARBA" id="ARBA00022989"/>
    </source>
</evidence>
<dbReference type="Pfam" id="PF07690">
    <property type="entry name" value="MFS_1"/>
    <property type="match status" value="1"/>
</dbReference>
<dbReference type="Gene3D" id="1.20.1250.20">
    <property type="entry name" value="MFS general substrate transporter like domains"/>
    <property type="match status" value="1"/>
</dbReference>
<sequence>MTTLAVKPETEVRRDGAVWLAAWPVLAVFVLSNAPTPLYVVWQHRLGFSSGTLTAVFACYIVGLLGALLVAGVVSDRIGRKPVLLPAVILAMLACVLFATANSVAMLAIARLLTGIAVGAAVSAGMAAVTDIGGPERKRLAALAASSTMVLGAGFGPLLAGLLSQLVPGPTVTIFVVEIVLLASAFAVIARLDLPEVARGRGPWIRIPAVAPGGRTAVLLGIAVFAPGITATSFVLSLGPSLLSNLLGATNRVLAGGLAFVMFLGATGIQFAVRRLRLRTILLGGTAATLLSMITLVSALRLTSIAFFAAAAILAGIGQGMGQFGGLTAISANVPGDRLAEANAAQNVGGYLPAALLPLSAGFLGDAIGLPASATTFAGIVGAAAVLGAVFVATSPPPPR</sequence>
<dbReference type="InterPro" id="IPR005829">
    <property type="entry name" value="Sugar_transporter_CS"/>
</dbReference>
<keyword evidence="2" id="KW-0813">Transport</keyword>
<evidence type="ECO:0000256" key="6">
    <source>
        <dbReference type="ARBA" id="ARBA00023136"/>
    </source>
</evidence>
<comment type="subcellular location">
    <subcellularLocation>
        <location evidence="1">Cell membrane</location>
        <topology evidence="1">Multi-pass membrane protein</topology>
    </subcellularLocation>
</comment>
<keyword evidence="10" id="KW-1185">Reference proteome</keyword>
<feature type="transmembrane region" description="Helical" evidence="7">
    <location>
        <begin position="351"/>
        <end position="370"/>
    </location>
</feature>
<dbReference type="SUPFAM" id="SSF103473">
    <property type="entry name" value="MFS general substrate transporter"/>
    <property type="match status" value="1"/>
</dbReference>
<evidence type="ECO:0000256" key="4">
    <source>
        <dbReference type="ARBA" id="ARBA00022692"/>
    </source>
</evidence>
<proteinExistence type="predicted"/>
<dbReference type="InterPro" id="IPR020846">
    <property type="entry name" value="MFS_dom"/>
</dbReference>
<evidence type="ECO:0000256" key="3">
    <source>
        <dbReference type="ARBA" id="ARBA00022475"/>
    </source>
</evidence>
<dbReference type="PROSITE" id="PS00216">
    <property type="entry name" value="SUGAR_TRANSPORT_1"/>
    <property type="match status" value="1"/>
</dbReference>
<feature type="transmembrane region" description="Helical" evidence="7">
    <location>
        <begin position="215"/>
        <end position="238"/>
    </location>
</feature>
<name>A0ABZ1YL25_9NOCA</name>
<dbReference type="InterPro" id="IPR036259">
    <property type="entry name" value="MFS_trans_sf"/>
</dbReference>
<evidence type="ECO:0000256" key="7">
    <source>
        <dbReference type="SAM" id="Phobius"/>
    </source>
</evidence>
<gene>
    <name evidence="9" type="ORF">OG563_31830</name>
</gene>
<dbReference type="InterPro" id="IPR011701">
    <property type="entry name" value="MFS"/>
</dbReference>
<feature type="transmembrane region" description="Helical" evidence="7">
    <location>
        <begin position="280"/>
        <end position="299"/>
    </location>
</feature>
<protein>
    <submittedName>
        <fullName evidence="9">MFS transporter</fullName>
    </submittedName>
</protein>
<feature type="transmembrane region" description="Helical" evidence="7">
    <location>
        <begin position="107"/>
        <end position="128"/>
    </location>
</feature>
<dbReference type="RefSeq" id="WP_329406365.1">
    <property type="nucleotide sequence ID" value="NZ_CP109441.1"/>
</dbReference>
<evidence type="ECO:0000259" key="8">
    <source>
        <dbReference type="PROSITE" id="PS50850"/>
    </source>
</evidence>
<reference evidence="9" key="1">
    <citation type="submission" date="2022-10" db="EMBL/GenBank/DDBJ databases">
        <title>The complete genomes of actinobacterial strains from the NBC collection.</title>
        <authorList>
            <person name="Joergensen T.S."/>
            <person name="Alvarez Arevalo M."/>
            <person name="Sterndorff E.B."/>
            <person name="Faurdal D."/>
            <person name="Vuksanovic O."/>
            <person name="Mourched A.-S."/>
            <person name="Charusanti P."/>
            <person name="Shaw S."/>
            <person name="Blin K."/>
            <person name="Weber T."/>
        </authorList>
    </citation>
    <scope>NUCLEOTIDE SEQUENCE</scope>
    <source>
        <strain evidence="9">NBC_01482</strain>
    </source>
</reference>
<feature type="transmembrane region" description="Helical" evidence="7">
    <location>
        <begin position="172"/>
        <end position="194"/>
    </location>
</feature>
<dbReference type="Proteomes" id="UP001432062">
    <property type="component" value="Chromosome"/>
</dbReference>
<accession>A0ABZ1YL25</accession>
<feature type="transmembrane region" description="Helical" evidence="7">
    <location>
        <begin position="48"/>
        <end position="71"/>
    </location>
</feature>
<evidence type="ECO:0000256" key="2">
    <source>
        <dbReference type="ARBA" id="ARBA00022448"/>
    </source>
</evidence>
<organism evidence="9 10">
    <name type="scientific">Nocardia vinacea</name>
    <dbReference type="NCBI Taxonomy" id="96468"/>
    <lineage>
        <taxon>Bacteria</taxon>
        <taxon>Bacillati</taxon>
        <taxon>Actinomycetota</taxon>
        <taxon>Actinomycetes</taxon>
        <taxon>Mycobacteriales</taxon>
        <taxon>Nocardiaceae</taxon>
        <taxon>Nocardia</taxon>
    </lineage>
</organism>